<dbReference type="PROSITE" id="PS50076">
    <property type="entry name" value="DNAJ_2"/>
    <property type="match status" value="1"/>
</dbReference>
<evidence type="ECO:0000256" key="6">
    <source>
        <dbReference type="ARBA" id="ARBA00061004"/>
    </source>
</evidence>
<dbReference type="Gene3D" id="1.10.287.110">
    <property type="entry name" value="DnaJ domain"/>
    <property type="match status" value="1"/>
</dbReference>
<keyword evidence="8" id="KW-0235">DNA replication</keyword>
<accession>A0A1G1YSR4</accession>
<evidence type="ECO:0000256" key="9">
    <source>
        <dbReference type="PROSITE-ProRule" id="PRU00546"/>
    </source>
</evidence>
<comment type="function">
    <text evidence="8">Participates actively in the response to hyperosmotic and heat shock by preventing the aggregation of stress-denatured proteins and by disaggregating proteins, also in an autonomous, DnaK-independent fashion. Unfolded proteins bind initially to DnaJ; upon interaction with the DnaJ-bound protein, DnaK hydrolyzes its bound ATP, resulting in the formation of a stable complex. GrpE releases ADP from DnaK; ATP binding to DnaK triggers the release of the substrate protein, thus completing the reaction cycle. Several rounds of ATP-dependent interactions between DnaJ, DnaK and GrpE are required for fully efficient folding. Also involved, together with DnaK and GrpE, in the DNA replication of plasmids through activation of initiation proteins.</text>
</comment>
<proteinExistence type="inferred from homology"/>
<dbReference type="AlphaFoldDB" id="A0A1G1YSR4"/>
<keyword evidence="8" id="KW-0963">Cytoplasm</keyword>
<protein>
    <recommendedName>
        <fullName evidence="7 8">Chaperone protein DnaJ</fullName>
    </recommendedName>
</protein>
<dbReference type="InterPro" id="IPR036869">
    <property type="entry name" value="J_dom_sf"/>
</dbReference>
<dbReference type="InterPro" id="IPR001623">
    <property type="entry name" value="DnaJ_domain"/>
</dbReference>
<organism evidence="12 13">
    <name type="scientific">Candidatus Buchananbacteria bacterium RIFCSPLOWO2_01_FULL_46_12</name>
    <dbReference type="NCBI Taxonomy" id="1797546"/>
    <lineage>
        <taxon>Bacteria</taxon>
        <taxon>Candidatus Buchananiibacteriota</taxon>
    </lineage>
</organism>
<feature type="binding site" evidence="8">
    <location>
        <position position="157"/>
    </location>
    <ligand>
        <name>Zn(2+)</name>
        <dbReference type="ChEBI" id="CHEBI:29105"/>
        <label>1</label>
    </ligand>
</feature>
<keyword evidence="1 8" id="KW-0479">Metal-binding</keyword>
<reference evidence="12 13" key="1">
    <citation type="journal article" date="2016" name="Nat. Commun.">
        <title>Thousands of microbial genomes shed light on interconnected biogeochemical processes in an aquifer system.</title>
        <authorList>
            <person name="Anantharaman K."/>
            <person name="Brown C.T."/>
            <person name="Hug L.A."/>
            <person name="Sharon I."/>
            <person name="Castelle C.J."/>
            <person name="Probst A.J."/>
            <person name="Thomas B.C."/>
            <person name="Singh A."/>
            <person name="Wilkins M.J."/>
            <person name="Karaoz U."/>
            <person name="Brodie E.L."/>
            <person name="Williams K.H."/>
            <person name="Hubbard S.S."/>
            <person name="Banfield J.F."/>
        </authorList>
    </citation>
    <scope>NUCLEOTIDE SEQUENCE [LARGE SCALE GENOMIC DNA]</scope>
</reference>
<evidence type="ECO:0000256" key="8">
    <source>
        <dbReference type="HAMAP-Rule" id="MF_01152"/>
    </source>
</evidence>
<dbReference type="EMBL" id="MHIP01000007">
    <property type="protein sequence ID" value="OGY55344.1"/>
    <property type="molecule type" value="Genomic_DNA"/>
</dbReference>
<dbReference type="GO" id="GO:0005737">
    <property type="term" value="C:cytoplasm"/>
    <property type="evidence" value="ECO:0007669"/>
    <property type="project" value="UniProtKB-SubCell"/>
</dbReference>
<dbReference type="PROSITE" id="PS00636">
    <property type="entry name" value="DNAJ_1"/>
    <property type="match status" value="1"/>
</dbReference>
<keyword evidence="8" id="KW-0346">Stress response</keyword>
<dbReference type="PANTHER" id="PTHR43096">
    <property type="entry name" value="DNAJ HOMOLOG 1, MITOCHONDRIAL-RELATED"/>
    <property type="match status" value="1"/>
</dbReference>
<dbReference type="InterPro" id="IPR012724">
    <property type="entry name" value="DnaJ"/>
</dbReference>
<dbReference type="FunFam" id="2.60.260.20:FF:000005">
    <property type="entry name" value="Chaperone protein dnaJ 1, mitochondrial"/>
    <property type="match status" value="1"/>
</dbReference>
<evidence type="ECO:0000313" key="12">
    <source>
        <dbReference type="EMBL" id="OGY55344.1"/>
    </source>
</evidence>
<dbReference type="FunFam" id="2.10.230.10:FF:000002">
    <property type="entry name" value="Molecular chaperone DnaJ"/>
    <property type="match status" value="1"/>
</dbReference>
<feature type="domain" description="CR-type" evidence="11">
    <location>
        <begin position="144"/>
        <end position="226"/>
    </location>
</feature>
<evidence type="ECO:0000256" key="3">
    <source>
        <dbReference type="ARBA" id="ARBA00022771"/>
    </source>
</evidence>
<dbReference type="SUPFAM" id="SSF46565">
    <property type="entry name" value="Chaperone J-domain"/>
    <property type="match status" value="1"/>
</dbReference>
<evidence type="ECO:0000259" key="11">
    <source>
        <dbReference type="PROSITE" id="PS51188"/>
    </source>
</evidence>
<dbReference type="PROSITE" id="PS51188">
    <property type="entry name" value="ZF_CR"/>
    <property type="match status" value="1"/>
</dbReference>
<dbReference type="GO" id="GO:0042026">
    <property type="term" value="P:protein refolding"/>
    <property type="evidence" value="ECO:0007669"/>
    <property type="project" value="TreeGrafter"/>
</dbReference>
<dbReference type="GO" id="GO:0006260">
    <property type="term" value="P:DNA replication"/>
    <property type="evidence" value="ECO:0007669"/>
    <property type="project" value="UniProtKB-KW"/>
</dbReference>
<feature type="domain" description="J" evidence="10">
    <location>
        <begin position="4"/>
        <end position="65"/>
    </location>
</feature>
<keyword evidence="2 8" id="KW-0677">Repeat</keyword>
<evidence type="ECO:0000256" key="5">
    <source>
        <dbReference type="ARBA" id="ARBA00023186"/>
    </source>
</evidence>
<dbReference type="HAMAP" id="MF_01152">
    <property type="entry name" value="DnaJ"/>
    <property type="match status" value="1"/>
</dbReference>
<feature type="binding site" evidence="8">
    <location>
        <position position="174"/>
    </location>
    <ligand>
        <name>Zn(2+)</name>
        <dbReference type="ChEBI" id="CHEBI:29105"/>
        <label>2</label>
    </ligand>
</feature>
<comment type="domain">
    <text evidence="8">The J domain is necessary and sufficient to stimulate DnaK ATPase activity. Zinc center 1 plays an important role in the autonomous, DnaK-independent chaperone activity of DnaJ. Zinc center 2 is essential for interaction with DnaK and for DnaJ activity.</text>
</comment>
<keyword evidence="3 8" id="KW-0863">Zinc-finger</keyword>
<dbReference type="Proteomes" id="UP000176512">
    <property type="component" value="Unassembled WGS sequence"/>
</dbReference>
<keyword evidence="4 8" id="KW-0862">Zinc</keyword>
<dbReference type="GO" id="GO:0008270">
    <property type="term" value="F:zinc ion binding"/>
    <property type="evidence" value="ECO:0007669"/>
    <property type="project" value="UniProtKB-UniRule"/>
</dbReference>
<dbReference type="GO" id="GO:0009408">
    <property type="term" value="P:response to heat"/>
    <property type="evidence" value="ECO:0007669"/>
    <property type="project" value="InterPro"/>
</dbReference>
<evidence type="ECO:0000256" key="7">
    <source>
        <dbReference type="ARBA" id="ARBA00067609"/>
    </source>
</evidence>
<evidence type="ECO:0000256" key="4">
    <source>
        <dbReference type="ARBA" id="ARBA00022833"/>
    </source>
</evidence>
<feature type="repeat" description="CXXCXGXG motif" evidence="8">
    <location>
        <begin position="174"/>
        <end position="181"/>
    </location>
</feature>
<evidence type="ECO:0000313" key="13">
    <source>
        <dbReference type="Proteomes" id="UP000176512"/>
    </source>
</evidence>
<evidence type="ECO:0000259" key="10">
    <source>
        <dbReference type="PROSITE" id="PS50076"/>
    </source>
</evidence>
<dbReference type="CDD" id="cd10719">
    <property type="entry name" value="DnaJ_zf"/>
    <property type="match status" value="1"/>
</dbReference>
<dbReference type="PRINTS" id="PR00625">
    <property type="entry name" value="JDOMAIN"/>
</dbReference>
<comment type="similarity">
    <text evidence="6 8">Belongs to the DnaJ family.</text>
</comment>
<dbReference type="InterPro" id="IPR001305">
    <property type="entry name" value="HSP_DnaJ_Cys-rich_dom"/>
</dbReference>
<dbReference type="InterPro" id="IPR036410">
    <property type="entry name" value="HSP_DnaJ_Cys-rich_dom_sf"/>
</dbReference>
<dbReference type="InterPro" id="IPR002939">
    <property type="entry name" value="DnaJ_C"/>
</dbReference>
<feature type="repeat" description="CXXCXGXG motif" evidence="8">
    <location>
        <begin position="214"/>
        <end position="221"/>
    </location>
</feature>
<feature type="repeat" description="CXXCXGXG motif" evidence="8">
    <location>
        <begin position="200"/>
        <end position="207"/>
    </location>
</feature>
<dbReference type="NCBIfam" id="TIGR02349">
    <property type="entry name" value="DnaJ_bact"/>
    <property type="match status" value="1"/>
</dbReference>
<dbReference type="InterPro" id="IPR008971">
    <property type="entry name" value="HSP40/DnaJ_pept-bd"/>
</dbReference>
<dbReference type="SMART" id="SM00271">
    <property type="entry name" value="DnaJ"/>
    <property type="match status" value="1"/>
</dbReference>
<feature type="binding site" evidence="8">
    <location>
        <position position="214"/>
    </location>
    <ligand>
        <name>Zn(2+)</name>
        <dbReference type="ChEBI" id="CHEBI:29105"/>
        <label>1</label>
    </ligand>
</feature>
<feature type="zinc finger region" description="CR-type" evidence="9">
    <location>
        <begin position="144"/>
        <end position="226"/>
    </location>
</feature>
<dbReference type="InterPro" id="IPR018253">
    <property type="entry name" value="DnaJ_domain_CS"/>
</dbReference>
<comment type="cofactor">
    <cofactor evidence="8">
        <name>Zn(2+)</name>
        <dbReference type="ChEBI" id="CHEBI:29105"/>
    </cofactor>
    <text evidence="8">Binds 2 Zn(2+) ions per monomer.</text>
</comment>
<feature type="binding site" evidence="8">
    <location>
        <position position="200"/>
    </location>
    <ligand>
        <name>Zn(2+)</name>
        <dbReference type="ChEBI" id="CHEBI:29105"/>
        <label>2</label>
    </ligand>
</feature>
<feature type="binding site" evidence="8">
    <location>
        <position position="217"/>
    </location>
    <ligand>
        <name>Zn(2+)</name>
        <dbReference type="ChEBI" id="CHEBI:29105"/>
        <label>1</label>
    </ligand>
</feature>
<name>A0A1G1YSR4_9BACT</name>
<feature type="binding site" evidence="8">
    <location>
        <position position="203"/>
    </location>
    <ligand>
        <name>Zn(2+)</name>
        <dbReference type="ChEBI" id="CHEBI:29105"/>
        <label>2</label>
    </ligand>
</feature>
<dbReference type="Gene3D" id="2.60.260.20">
    <property type="entry name" value="Urease metallochaperone UreE, N-terminal domain"/>
    <property type="match status" value="2"/>
</dbReference>
<dbReference type="SUPFAM" id="SSF57938">
    <property type="entry name" value="DnaJ/Hsp40 cysteine-rich domain"/>
    <property type="match status" value="1"/>
</dbReference>
<feature type="repeat" description="CXXCXGXG motif" evidence="8">
    <location>
        <begin position="157"/>
        <end position="164"/>
    </location>
</feature>
<feature type="binding site" evidence="8">
    <location>
        <position position="177"/>
    </location>
    <ligand>
        <name>Zn(2+)</name>
        <dbReference type="ChEBI" id="CHEBI:29105"/>
        <label>2</label>
    </ligand>
</feature>
<dbReference type="GO" id="GO:0031072">
    <property type="term" value="F:heat shock protein binding"/>
    <property type="evidence" value="ECO:0007669"/>
    <property type="project" value="InterPro"/>
</dbReference>
<dbReference type="Pfam" id="PF00684">
    <property type="entry name" value="DnaJ_CXXCXGXG"/>
    <property type="match status" value="1"/>
</dbReference>
<dbReference type="Pfam" id="PF00226">
    <property type="entry name" value="DnaJ"/>
    <property type="match status" value="1"/>
</dbReference>
<dbReference type="CDD" id="cd10747">
    <property type="entry name" value="DnaJ_C"/>
    <property type="match status" value="1"/>
</dbReference>
<keyword evidence="5 8" id="KW-0143">Chaperone</keyword>
<evidence type="ECO:0000256" key="1">
    <source>
        <dbReference type="ARBA" id="ARBA00022723"/>
    </source>
</evidence>
<dbReference type="SUPFAM" id="SSF49493">
    <property type="entry name" value="HSP40/DnaJ peptide-binding domain"/>
    <property type="match status" value="2"/>
</dbReference>
<dbReference type="CDD" id="cd06257">
    <property type="entry name" value="DnaJ"/>
    <property type="match status" value="1"/>
</dbReference>
<dbReference type="PANTHER" id="PTHR43096:SF52">
    <property type="entry name" value="DNAJ HOMOLOG 1, MITOCHONDRIAL-RELATED"/>
    <property type="match status" value="1"/>
</dbReference>
<evidence type="ECO:0000256" key="2">
    <source>
        <dbReference type="ARBA" id="ARBA00022737"/>
    </source>
</evidence>
<dbReference type="NCBIfam" id="NF008035">
    <property type="entry name" value="PRK10767.1"/>
    <property type="match status" value="1"/>
</dbReference>
<comment type="caution">
    <text evidence="12">The sequence shown here is derived from an EMBL/GenBank/DDBJ whole genome shotgun (WGS) entry which is preliminary data.</text>
</comment>
<dbReference type="GO" id="GO:0005524">
    <property type="term" value="F:ATP binding"/>
    <property type="evidence" value="ECO:0007669"/>
    <property type="project" value="InterPro"/>
</dbReference>
<comment type="subcellular location">
    <subcellularLocation>
        <location evidence="8">Cytoplasm</location>
    </subcellularLocation>
</comment>
<gene>
    <name evidence="8" type="primary">dnaJ</name>
    <name evidence="12" type="ORF">A3A24_01385</name>
</gene>
<sequence length="367" mass="40283">MAKDYYQILGLARGASQEDIKRAYRRLAHKFHPDKGGDEAKFKEVSEAYQILSNADKRAQYDKFGRVFEGGGSGQEGFGGFRWGFPGTEGGDEEGASGYSFDFDVGDIFEDFFGGGAEARGKDSRRGKDMELELELPLEATLQRREEIIPLSKFILCMRCQGVGAEPASKVKECFSCRGTGQVQRIQRTIFGSFTRGGVCPECEGEGLQPEKLCNVCKGEGRVKGQETLKVQIPAGIDSNQILKMAGKGEAGRRKGKAGDLYIRIHVKPHPVFQRKGDDLFVRMPILFSQAVLGAEVEVPTIEGAPFLVSIAPGTESGKIVKVPGKGIPHFSGLGRGNMNIEVQFKIPKKLTQEQRELLEKLQKEGI</sequence>
<dbReference type="GO" id="GO:0051082">
    <property type="term" value="F:unfolded protein binding"/>
    <property type="evidence" value="ECO:0007669"/>
    <property type="project" value="UniProtKB-UniRule"/>
</dbReference>
<comment type="subunit">
    <text evidence="8">Homodimer.</text>
</comment>
<dbReference type="Pfam" id="PF01556">
    <property type="entry name" value="DnaJ_C"/>
    <property type="match status" value="1"/>
</dbReference>
<feature type="binding site" evidence="8">
    <location>
        <position position="160"/>
    </location>
    <ligand>
        <name>Zn(2+)</name>
        <dbReference type="ChEBI" id="CHEBI:29105"/>
        <label>1</label>
    </ligand>
</feature>
<dbReference type="Gene3D" id="2.10.230.10">
    <property type="entry name" value="Heat shock protein DnaJ, cysteine-rich domain"/>
    <property type="match status" value="1"/>
</dbReference>